<name>M2UHT4_COCH5</name>
<organism evidence="1 2">
    <name type="scientific">Cochliobolus heterostrophus (strain C5 / ATCC 48332 / race O)</name>
    <name type="common">Southern corn leaf blight fungus</name>
    <name type="synonym">Bipolaris maydis</name>
    <dbReference type="NCBI Taxonomy" id="701091"/>
    <lineage>
        <taxon>Eukaryota</taxon>
        <taxon>Fungi</taxon>
        <taxon>Dikarya</taxon>
        <taxon>Ascomycota</taxon>
        <taxon>Pezizomycotina</taxon>
        <taxon>Dothideomycetes</taxon>
        <taxon>Pleosporomycetidae</taxon>
        <taxon>Pleosporales</taxon>
        <taxon>Pleosporineae</taxon>
        <taxon>Pleosporaceae</taxon>
        <taxon>Bipolaris</taxon>
    </lineage>
</organism>
<proteinExistence type="predicted"/>
<protein>
    <submittedName>
        <fullName evidence="1">Uncharacterized protein</fullName>
    </submittedName>
</protein>
<dbReference type="AlphaFoldDB" id="M2UHT4"/>
<dbReference type="HOGENOM" id="CLU_096152_0_0_1"/>
<reference evidence="1 2" key="1">
    <citation type="journal article" date="2012" name="PLoS Pathog.">
        <title>Diverse lifestyles and strategies of plant pathogenesis encoded in the genomes of eighteen Dothideomycetes fungi.</title>
        <authorList>
            <person name="Ohm R.A."/>
            <person name="Feau N."/>
            <person name="Henrissat B."/>
            <person name="Schoch C.L."/>
            <person name="Horwitz B.A."/>
            <person name="Barry K.W."/>
            <person name="Condon B.J."/>
            <person name="Copeland A.C."/>
            <person name="Dhillon B."/>
            <person name="Glaser F."/>
            <person name="Hesse C.N."/>
            <person name="Kosti I."/>
            <person name="LaButti K."/>
            <person name="Lindquist E.A."/>
            <person name="Lucas S."/>
            <person name="Salamov A.A."/>
            <person name="Bradshaw R.E."/>
            <person name="Ciuffetti L."/>
            <person name="Hamelin R.C."/>
            <person name="Kema G.H.J."/>
            <person name="Lawrence C."/>
            <person name="Scott J.A."/>
            <person name="Spatafora J.W."/>
            <person name="Turgeon B.G."/>
            <person name="de Wit P.J.G.M."/>
            <person name="Zhong S."/>
            <person name="Goodwin S.B."/>
            <person name="Grigoriev I.V."/>
        </authorList>
    </citation>
    <scope>NUCLEOTIDE SEQUENCE [LARGE SCALE GENOMIC DNA]</scope>
    <source>
        <strain evidence="2">C5 / ATCC 48332 / race O</strain>
    </source>
</reference>
<sequence>MELVALSQTSWLDLAVLAGPAGYVQVQSYFQRVEALGVDEPPMGSRSGKVVEVVPQILACTLPETTRPPEPWSAQRLPGQACQNMTLRPAIVDVINRTASTKHSKTLDCRIAEKSPRIQSGRGCVGESAGASTSTMATRGMNALYTRWFQKGVVNNTQIRIAGLGNKTLKTDCQLSPQIHRGERGKRPPCDPLAGWLAGWPIESVYMVSSLPFSRQEKPLSRNRRVPTIWAGNHPKASRHRDWFAGLETQTSA</sequence>
<evidence type="ECO:0000313" key="2">
    <source>
        <dbReference type="Proteomes" id="UP000016936"/>
    </source>
</evidence>
<dbReference type="Proteomes" id="UP000016936">
    <property type="component" value="Unassembled WGS sequence"/>
</dbReference>
<reference evidence="2" key="2">
    <citation type="journal article" date="2013" name="PLoS Genet.">
        <title>Comparative genome structure, secondary metabolite, and effector coding capacity across Cochliobolus pathogens.</title>
        <authorList>
            <person name="Condon B.J."/>
            <person name="Leng Y."/>
            <person name="Wu D."/>
            <person name="Bushley K.E."/>
            <person name="Ohm R.A."/>
            <person name="Otillar R."/>
            <person name="Martin J."/>
            <person name="Schackwitz W."/>
            <person name="Grimwood J."/>
            <person name="MohdZainudin N."/>
            <person name="Xue C."/>
            <person name="Wang R."/>
            <person name="Manning V.A."/>
            <person name="Dhillon B."/>
            <person name="Tu Z.J."/>
            <person name="Steffenson B.J."/>
            <person name="Salamov A."/>
            <person name="Sun H."/>
            <person name="Lowry S."/>
            <person name="LaButti K."/>
            <person name="Han J."/>
            <person name="Copeland A."/>
            <person name="Lindquist E."/>
            <person name="Barry K."/>
            <person name="Schmutz J."/>
            <person name="Baker S.E."/>
            <person name="Ciuffetti L.M."/>
            <person name="Grigoriev I.V."/>
            <person name="Zhong S."/>
            <person name="Turgeon B.G."/>
        </authorList>
    </citation>
    <scope>NUCLEOTIDE SEQUENCE [LARGE SCALE GENOMIC DNA]</scope>
    <source>
        <strain evidence="2">C5 / ATCC 48332 / race O</strain>
    </source>
</reference>
<evidence type="ECO:0000313" key="1">
    <source>
        <dbReference type="EMBL" id="EMD87507.1"/>
    </source>
</evidence>
<gene>
    <name evidence="1" type="ORF">COCHEDRAFT_1033913</name>
</gene>
<dbReference type="OrthoDB" id="10342658at2759"/>
<keyword evidence="2" id="KW-1185">Reference proteome</keyword>
<dbReference type="EMBL" id="KB445582">
    <property type="protein sequence ID" value="EMD87507.1"/>
    <property type="molecule type" value="Genomic_DNA"/>
</dbReference>
<accession>M2UHT4</accession>